<dbReference type="InterPro" id="IPR015683">
    <property type="entry name" value="Ionotropic_Glu_rcpt"/>
</dbReference>
<comment type="caution">
    <text evidence="14">The sequence shown here is derived from an EMBL/GenBank/DDBJ whole genome shotgun (WGS) entry which is preliminary data.</text>
</comment>
<dbReference type="InterPro" id="IPR028082">
    <property type="entry name" value="Peripla_BP_I"/>
</dbReference>
<feature type="compositionally biased region" description="Polar residues" evidence="11">
    <location>
        <begin position="565"/>
        <end position="584"/>
    </location>
</feature>
<feature type="domain" description="Ionotropic glutamate receptor C-terminal" evidence="13">
    <location>
        <begin position="146"/>
        <end position="475"/>
    </location>
</feature>
<keyword evidence="7" id="KW-0675">Receptor</keyword>
<evidence type="ECO:0000256" key="8">
    <source>
        <dbReference type="ARBA" id="ARBA00023180"/>
    </source>
</evidence>
<dbReference type="CDD" id="cd13686">
    <property type="entry name" value="GluR_Plant"/>
    <property type="match status" value="1"/>
</dbReference>
<evidence type="ECO:0000256" key="5">
    <source>
        <dbReference type="ARBA" id="ARBA00023065"/>
    </source>
</evidence>
<evidence type="ECO:0000256" key="10">
    <source>
        <dbReference type="ARBA" id="ARBA00023303"/>
    </source>
</evidence>
<keyword evidence="6 12" id="KW-0472">Membrane</keyword>
<evidence type="ECO:0000256" key="7">
    <source>
        <dbReference type="ARBA" id="ARBA00023170"/>
    </source>
</evidence>
<keyword evidence="4 12" id="KW-1133">Transmembrane helix</keyword>
<dbReference type="Pfam" id="PF00060">
    <property type="entry name" value="Lig_chan"/>
    <property type="match status" value="1"/>
</dbReference>
<evidence type="ECO:0000256" key="12">
    <source>
        <dbReference type="SAM" id="Phobius"/>
    </source>
</evidence>
<feature type="region of interest" description="Disordered" evidence="11">
    <location>
        <begin position="554"/>
        <end position="584"/>
    </location>
</feature>
<evidence type="ECO:0000256" key="1">
    <source>
        <dbReference type="ARBA" id="ARBA00004141"/>
    </source>
</evidence>
<gene>
    <name evidence="14" type="ORF">DH2020_013684</name>
</gene>
<evidence type="ECO:0000256" key="6">
    <source>
        <dbReference type="ARBA" id="ARBA00023136"/>
    </source>
</evidence>
<dbReference type="SMART" id="SM00079">
    <property type="entry name" value="PBPe"/>
    <property type="match status" value="1"/>
</dbReference>
<organism evidence="14 15">
    <name type="scientific">Rehmannia glutinosa</name>
    <name type="common">Chinese foxglove</name>
    <dbReference type="NCBI Taxonomy" id="99300"/>
    <lineage>
        <taxon>Eukaryota</taxon>
        <taxon>Viridiplantae</taxon>
        <taxon>Streptophyta</taxon>
        <taxon>Embryophyta</taxon>
        <taxon>Tracheophyta</taxon>
        <taxon>Spermatophyta</taxon>
        <taxon>Magnoliopsida</taxon>
        <taxon>eudicotyledons</taxon>
        <taxon>Gunneridae</taxon>
        <taxon>Pentapetalae</taxon>
        <taxon>asterids</taxon>
        <taxon>lamiids</taxon>
        <taxon>Lamiales</taxon>
        <taxon>Orobanchaceae</taxon>
        <taxon>Rehmannieae</taxon>
        <taxon>Rehmannia</taxon>
    </lineage>
</organism>
<dbReference type="SUPFAM" id="SSF53850">
    <property type="entry name" value="Periplasmic binding protein-like II"/>
    <property type="match status" value="1"/>
</dbReference>
<evidence type="ECO:0000313" key="14">
    <source>
        <dbReference type="EMBL" id="KAK6154045.1"/>
    </source>
</evidence>
<proteinExistence type="predicted"/>
<dbReference type="SUPFAM" id="SSF53822">
    <property type="entry name" value="Periplasmic binding protein-like I"/>
    <property type="match status" value="1"/>
</dbReference>
<evidence type="ECO:0000256" key="4">
    <source>
        <dbReference type="ARBA" id="ARBA00022989"/>
    </source>
</evidence>
<dbReference type="InterPro" id="IPR001320">
    <property type="entry name" value="Iontro_rcpt_C"/>
</dbReference>
<keyword evidence="2" id="KW-0813">Transport</keyword>
<dbReference type="Pfam" id="PF01094">
    <property type="entry name" value="ANF_receptor"/>
    <property type="match status" value="1"/>
</dbReference>
<accession>A0ABR0X6I0</accession>
<reference evidence="14 15" key="1">
    <citation type="journal article" date="2021" name="Comput. Struct. Biotechnol. J.">
        <title>De novo genome assembly of the potent medicinal plant Rehmannia glutinosa using nanopore technology.</title>
        <authorList>
            <person name="Ma L."/>
            <person name="Dong C."/>
            <person name="Song C."/>
            <person name="Wang X."/>
            <person name="Zheng X."/>
            <person name="Niu Y."/>
            <person name="Chen S."/>
            <person name="Feng W."/>
        </authorList>
    </citation>
    <scope>NUCLEOTIDE SEQUENCE [LARGE SCALE GENOMIC DNA]</scope>
    <source>
        <strain evidence="14">DH-2019</strain>
    </source>
</reference>
<keyword evidence="8" id="KW-0325">Glycoprotein</keyword>
<feature type="compositionally biased region" description="Basic and acidic residues" evidence="11">
    <location>
        <begin position="554"/>
        <end position="564"/>
    </location>
</feature>
<keyword evidence="9" id="KW-1071">Ligand-gated ion channel</keyword>
<keyword evidence="10" id="KW-0407">Ion channel</keyword>
<comment type="subcellular location">
    <subcellularLocation>
        <location evidence="1">Membrane</location>
        <topology evidence="1">Multi-pass membrane protein</topology>
    </subcellularLocation>
</comment>
<keyword evidence="15" id="KW-1185">Reference proteome</keyword>
<dbReference type="InterPro" id="IPR001828">
    <property type="entry name" value="ANF_lig-bd_rcpt"/>
</dbReference>
<dbReference type="Gene3D" id="1.10.287.70">
    <property type="match status" value="1"/>
</dbReference>
<keyword evidence="5" id="KW-0406">Ion transport</keyword>
<evidence type="ECO:0000313" key="15">
    <source>
        <dbReference type="Proteomes" id="UP001318860"/>
    </source>
</evidence>
<evidence type="ECO:0000256" key="11">
    <source>
        <dbReference type="SAM" id="MobiDB-lite"/>
    </source>
</evidence>
<dbReference type="Gene3D" id="3.40.50.2300">
    <property type="match status" value="2"/>
</dbReference>
<dbReference type="EMBL" id="JABTTQ020000006">
    <property type="protein sequence ID" value="KAK6154045.1"/>
    <property type="molecule type" value="Genomic_DNA"/>
</dbReference>
<dbReference type="PANTHER" id="PTHR18966">
    <property type="entry name" value="IONOTROPIC GLUTAMATE RECEPTOR"/>
    <property type="match status" value="1"/>
</dbReference>
<evidence type="ECO:0000256" key="2">
    <source>
        <dbReference type="ARBA" id="ARBA00022448"/>
    </source>
</evidence>
<evidence type="ECO:0000256" key="9">
    <source>
        <dbReference type="ARBA" id="ARBA00023286"/>
    </source>
</evidence>
<feature type="transmembrane region" description="Helical" evidence="12">
    <location>
        <begin position="498"/>
        <end position="521"/>
    </location>
</feature>
<evidence type="ECO:0000256" key="3">
    <source>
        <dbReference type="ARBA" id="ARBA00022692"/>
    </source>
</evidence>
<dbReference type="Gene3D" id="3.40.190.10">
    <property type="entry name" value="Periplasmic binding protein-like II"/>
    <property type="match status" value="3"/>
</dbReference>
<evidence type="ECO:0000259" key="13">
    <source>
        <dbReference type="SMART" id="SM00079"/>
    </source>
</evidence>
<sequence length="584" mass="64810">MLARAIDAFLDHDANISFLADPKLKGSSSKGALRLKTMSVFSGGELLLNSIINVVMSGVTGNFKFTSDRNLVNPAFEIINVVGTGFKRTGYWSNYSGLSVSLPERLYERPANHSSFKQQLYPVVWPGETTKKPRGWVFPQNGRQLKIAVPSRVSFQDFVARVTGTDMFTGYCIDVFFAAVNLLPYAVPYQLIPYGDGRNNPSGTELEYDAAIGDIAITTNRTRMADFTQPYIESGLVVVAPIRKLSSSAWAFLRPFTREMWCLSGVFVLLGGAVVWILEHRINDDFRGPPSKQIISLTSRSIHAGERTIGALGRLMLPLWLFAVLVIKSSYTASLTSILTVQQLSSPVKGIQSLLKGDERIGYQQGSFARDYLVEQLGVQESRLVPLRLPEDYAKALNDGPRHGGVAAIVDERAYAELFLSTRCEFSIVGPEFTKNGWGFAFPKDSPLAIDMSTAILTLSENGDLQRIHDKWLLRSACSSQGAKLQVDRLPLTSFEGLFSLCGLACLVALLIYFTKMIYLFNQRYSEPESSGQSSRSRRLHMFLTFADEKEEATKARSISRETEWNSCTSMEQNASTFSSQRAS</sequence>
<dbReference type="Proteomes" id="UP001318860">
    <property type="component" value="Unassembled WGS sequence"/>
</dbReference>
<protein>
    <recommendedName>
        <fullName evidence="13">Ionotropic glutamate receptor C-terminal domain-containing protein</fullName>
    </recommendedName>
</protein>
<keyword evidence="3 12" id="KW-0812">Transmembrane</keyword>
<name>A0ABR0X6I0_REHGL</name>